<feature type="region of interest" description="Disordered" evidence="1">
    <location>
        <begin position="1"/>
        <end position="25"/>
    </location>
</feature>
<reference evidence="3 4" key="1">
    <citation type="submission" date="2020-03" db="EMBL/GenBank/DDBJ databases">
        <title>Leucobacter sp. nov., isolated from beetles.</title>
        <authorList>
            <person name="Hyun D.-W."/>
            <person name="Bae J.-W."/>
        </authorList>
    </citation>
    <scope>NUCLEOTIDE SEQUENCE [LARGE SCALE GENOMIC DNA]</scope>
    <source>
        <strain evidence="3 4">HDW9B</strain>
    </source>
</reference>
<dbReference type="KEGG" id="lins:G7067_07785"/>
<accession>A0A6G8FIZ9</accession>
<dbReference type="Pfam" id="PF08818">
    <property type="entry name" value="DUF1801"/>
    <property type="match status" value="1"/>
</dbReference>
<proteinExistence type="predicted"/>
<dbReference type="Proteomes" id="UP000501387">
    <property type="component" value="Chromosome"/>
</dbReference>
<feature type="domain" description="YdhG-like" evidence="2">
    <location>
        <begin position="26"/>
        <end position="130"/>
    </location>
</feature>
<evidence type="ECO:0000256" key="1">
    <source>
        <dbReference type="SAM" id="MobiDB-lite"/>
    </source>
</evidence>
<dbReference type="AlphaFoldDB" id="A0A6G8FIZ9"/>
<feature type="compositionally biased region" description="Polar residues" evidence="1">
    <location>
        <begin position="1"/>
        <end position="14"/>
    </location>
</feature>
<dbReference type="EMBL" id="CP049934">
    <property type="protein sequence ID" value="QIM16347.1"/>
    <property type="molecule type" value="Genomic_DNA"/>
</dbReference>
<gene>
    <name evidence="3" type="ORF">G7067_07785</name>
</gene>
<dbReference type="RefSeq" id="WP_166323277.1">
    <property type="nucleotide sequence ID" value="NZ_CP049934.1"/>
</dbReference>
<evidence type="ECO:0000259" key="2">
    <source>
        <dbReference type="Pfam" id="PF08818"/>
    </source>
</evidence>
<dbReference type="InterPro" id="IPR014922">
    <property type="entry name" value="YdhG-like"/>
</dbReference>
<evidence type="ECO:0000313" key="4">
    <source>
        <dbReference type="Proteomes" id="UP000501387"/>
    </source>
</evidence>
<protein>
    <submittedName>
        <fullName evidence="3">DUF1801 domain-containing protein</fullName>
    </submittedName>
</protein>
<sequence>MSSSKPTMSPSEASIESVLAKATGPRRAEAEEILEMCRELTGEEPVVWAGRIIGFGEYEYSYDSGHSGRGPLLSFAPGAARHTIYLTSDFEDHWPDLMARLGKHKASKACLYLTRLTGVDREALRELLERSLTRTREEWGTTLEASVGPSS</sequence>
<organism evidence="3 4">
    <name type="scientific">Leucobacter insecticola</name>
    <dbReference type="NCBI Taxonomy" id="2714934"/>
    <lineage>
        <taxon>Bacteria</taxon>
        <taxon>Bacillati</taxon>
        <taxon>Actinomycetota</taxon>
        <taxon>Actinomycetes</taxon>
        <taxon>Micrococcales</taxon>
        <taxon>Microbacteriaceae</taxon>
        <taxon>Leucobacter</taxon>
    </lineage>
</organism>
<evidence type="ECO:0000313" key="3">
    <source>
        <dbReference type="EMBL" id="QIM16347.1"/>
    </source>
</evidence>
<keyword evidence="4" id="KW-1185">Reference proteome</keyword>
<name>A0A6G8FIZ9_9MICO</name>